<evidence type="ECO:0000256" key="3">
    <source>
        <dbReference type="RuleBase" id="RU000363"/>
    </source>
</evidence>
<sequence>MNWPSGQGALVTGAASGIGRGVARALGAAGVKVALVDINGEGLADVEAEIAEAGGTTRAISFDISDLEQWDSLAQRAEDEIGPISILCNIAGVNGGGTIDHTPLAVWRWVYGVNVDAQFAAIAAFLPRFKRRGGRAHIVNTASIAGIVPMAGALAYSSSKYACMGLSLVLREELKESNVGLSLLIPGSVATPINLNAAQAEARILGTEADLDVVEANSSLLQLGADPNKVGDQVLEAISGNEFYVVTHREWGELAARTNRELERAYEQFDGRHGPDPTAEAIRSGEHRIVGS</sequence>
<dbReference type="PANTHER" id="PTHR43669">
    <property type="entry name" value="5-KETO-D-GLUCONATE 5-REDUCTASE"/>
    <property type="match status" value="1"/>
</dbReference>
<dbReference type="InterPro" id="IPR036291">
    <property type="entry name" value="NAD(P)-bd_dom_sf"/>
</dbReference>
<proteinExistence type="inferred from homology"/>
<dbReference type="Gene3D" id="3.40.50.720">
    <property type="entry name" value="NAD(P)-binding Rossmann-like Domain"/>
    <property type="match status" value="1"/>
</dbReference>
<keyword evidence="2" id="KW-0560">Oxidoreductase</keyword>
<dbReference type="Proteomes" id="UP000187001">
    <property type="component" value="Unassembled WGS sequence"/>
</dbReference>
<evidence type="ECO:0000256" key="2">
    <source>
        <dbReference type="ARBA" id="ARBA00023002"/>
    </source>
</evidence>
<name>A0ABD6QD78_MYCFO</name>
<comment type="caution">
    <text evidence="4">The sequence shown here is derived from an EMBL/GenBank/DDBJ whole genome shotgun (WGS) entry which is preliminary data.</text>
</comment>
<dbReference type="InterPro" id="IPR002347">
    <property type="entry name" value="SDR_fam"/>
</dbReference>
<dbReference type="AlphaFoldDB" id="A0ABD6QD78"/>
<comment type="similarity">
    <text evidence="1 3">Belongs to the short-chain dehydrogenases/reductases (SDR) family.</text>
</comment>
<dbReference type="CDD" id="cd05233">
    <property type="entry name" value="SDR_c"/>
    <property type="match status" value="1"/>
</dbReference>
<dbReference type="PRINTS" id="PR00081">
    <property type="entry name" value="GDHRDH"/>
</dbReference>
<evidence type="ECO:0000313" key="4">
    <source>
        <dbReference type="EMBL" id="OMC35078.1"/>
    </source>
</evidence>
<accession>A0ABD6QD78</accession>
<dbReference type="RefSeq" id="WP_076207723.1">
    <property type="nucleotide sequence ID" value="NZ_MBER01000163.1"/>
</dbReference>
<dbReference type="Pfam" id="PF00106">
    <property type="entry name" value="adh_short"/>
    <property type="match status" value="1"/>
</dbReference>
<gene>
    <name evidence="4" type="ORF">A5742_12855</name>
</gene>
<dbReference type="GO" id="GO:0016491">
    <property type="term" value="F:oxidoreductase activity"/>
    <property type="evidence" value="ECO:0007669"/>
    <property type="project" value="UniProtKB-KW"/>
</dbReference>
<protein>
    <submittedName>
        <fullName evidence="4">Short-chain dehydrogenase</fullName>
    </submittedName>
</protein>
<dbReference type="PRINTS" id="PR00080">
    <property type="entry name" value="SDRFAMILY"/>
</dbReference>
<organism evidence="4 5">
    <name type="scientific">Mycolicibacterium fortuitum</name>
    <name type="common">Mycobacterium fortuitum</name>
    <dbReference type="NCBI Taxonomy" id="1766"/>
    <lineage>
        <taxon>Bacteria</taxon>
        <taxon>Bacillati</taxon>
        <taxon>Actinomycetota</taxon>
        <taxon>Actinomycetes</taxon>
        <taxon>Mycobacteriales</taxon>
        <taxon>Mycobacteriaceae</taxon>
        <taxon>Mycolicibacterium</taxon>
    </lineage>
</organism>
<evidence type="ECO:0000313" key="5">
    <source>
        <dbReference type="Proteomes" id="UP000187001"/>
    </source>
</evidence>
<dbReference type="PANTHER" id="PTHR43669:SF3">
    <property type="entry name" value="ALCOHOL DEHYDROGENASE, PUTATIVE (AFU_ORTHOLOGUE AFUA_3G03445)-RELATED"/>
    <property type="match status" value="1"/>
</dbReference>
<dbReference type="SUPFAM" id="SSF51735">
    <property type="entry name" value="NAD(P)-binding Rossmann-fold domains"/>
    <property type="match status" value="1"/>
</dbReference>
<evidence type="ECO:0000256" key="1">
    <source>
        <dbReference type="ARBA" id="ARBA00006484"/>
    </source>
</evidence>
<dbReference type="EMBL" id="MBER01000163">
    <property type="protein sequence ID" value="OMC35078.1"/>
    <property type="molecule type" value="Genomic_DNA"/>
</dbReference>
<reference evidence="4 5" key="1">
    <citation type="submission" date="2016-07" db="EMBL/GenBank/DDBJ databases">
        <authorList>
            <person name="Sutton G."/>
            <person name="Brinkac L."/>
            <person name="Sanka R."/>
            <person name="Adams M."/>
            <person name="Lau E."/>
            <person name="Kumar A."/>
            <person name="Macaden R."/>
        </authorList>
    </citation>
    <scope>NUCLEOTIDE SEQUENCE [LARGE SCALE GENOMIC DNA]</scope>
    <source>
        <strain evidence="4 5">GA-0871</strain>
    </source>
</reference>